<protein>
    <submittedName>
        <fullName evidence="4">15-cis-phytoene desaturase</fullName>
        <ecNumber evidence="4">1.3.5.5</ecNumber>
    </submittedName>
</protein>
<proteinExistence type="predicted"/>
<dbReference type="GO" id="GO:0016491">
    <property type="term" value="F:oxidoreductase activity"/>
    <property type="evidence" value="ECO:0007669"/>
    <property type="project" value="UniProtKB-KW"/>
</dbReference>
<dbReference type="NCBIfam" id="TIGR03467">
    <property type="entry name" value="HpnE"/>
    <property type="match status" value="1"/>
</dbReference>
<evidence type="ECO:0000313" key="5">
    <source>
        <dbReference type="Proteomes" id="UP000321353"/>
    </source>
</evidence>
<sequence length="487" mass="53290">MTRPVTAPGHVVIVGAGLAGMSAAETLSRVHPELRLTLLESKRLPGGRAGSYVDPQSGSEVDYCQHAAMGCCTNLIDMLHACGLDQHLRRDRSLTFLHPDHPPSRFAPSRWLPPPLHLLRTVHAQRYLSPRQKRELRSGLWKLMRTPPEALRASRARRWLTDAQQSDDTVRDFWDVILVSALGEHTGRVSMAAARKVLIDGFAAARGASDVLVPIVPLADLFGRQLAGELTRRGVEIRTGEMVRQITPEARVITSTQPLEADAVICAVPWHRIAELFDQWPDGQHDALPDLPAISAIPSSPITGLHLWFDSPITPLDHAVMVGTVAQWLFRAPFGSQEKQHYYQVVISASQAEVSESKQTLVDTVLGELRHAFPAARDATLLRHRLVTDPNSVFSLRPEVDAIRPAAATAVPWLSLAGDWTQTDWPATMEGAVISGRLAAAAAVNHLQRDAAPPSLAPDRFLTAGLPPGRLARLLIRSDQRDGDALT</sequence>
<evidence type="ECO:0000256" key="1">
    <source>
        <dbReference type="ARBA" id="ARBA00001974"/>
    </source>
</evidence>
<evidence type="ECO:0000256" key="2">
    <source>
        <dbReference type="ARBA" id="ARBA00023002"/>
    </source>
</evidence>
<dbReference type="EC" id="1.3.5.5" evidence="4"/>
<dbReference type="RefSeq" id="WP_147871475.1">
    <property type="nucleotide sequence ID" value="NZ_CP036264.1"/>
</dbReference>
<dbReference type="InterPro" id="IPR002937">
    <property type="entry name" value="Amino_oxidase"/>
</dbReference>
<dbReference type="InterPro" id="IPR001613">
    <property type="entry name" value="Flavin_amine_oxidase"/>
</dbReference>
<dbReference type="PRINTS" id="PR00757">
    <property type="entry name" value="AMINEOXDASEF"/>
</dbReference>
<dbReference type="PANTHER" id="PTHR42923:SF47">
    <property type="entry name" value="BLR3003 PROTEIN"/>
    <property type="match status" value="1"/>
</dbReference>
<dbReference type="Pfam" id="PF01593">
    <property type="entry name" value="Amino_oxidase"/>
    <property type="match status" value="1"/>
</dbReference>
<dbReference type="EMBL" id="CP036264">
    <property type="protein sequence ID" value="QEG02553.1"/>
    <property type="molecule type" value="Genomic_DNA"/>
</dbReference>
<reference evidence="4 5" key="1">
    <citation type="submission" date="2019-02" db="EMBL/GenBank/DDBJ databases">
        <title>Planctomycetal bacteria perform biofilm scaping via a novel small molecule.</title>
        <authorList>
            <person name="Jeske O."/>
            <person name="Boedeker C."/>
            <person name="Wiegand S."/>
            <person name="Breitling P."/>
            <person name="Kallscheuer N."/>
            <person name="Jogler M."/>
            <person name="Rohde M."/>
            <person name="Petersen J."/>
            <person name="Medema M.H."/>
            <person name="Surup F."/>
            <person name="Jogler C."/>
        </authorList>
    </citation>
    <scope>NUCLEOTIDE SEQUENCE [LARGE SCALE GENOMIC DNA]</scope>
    <source>
        <strain evidence="4 5">Mal15</strain>
    </source>
</reference>
<dbReference type="PANTHER" id="PTHR42923">
    <property type="entry name" value="PROTOPORPHYRINOGEN OXIDASE"/>
    <property type="match status" value="1"/>
</dbReference>
<gene>
    <name evidence="4" type="primary">pds</name>
    <name evidence="4" type="ORF">Mal15_66740</name>
</gene>
<comment type="cofactor">
    <cofactor evidence="1">
        <name>FAD</name>
        <dbReference type="ChEBI" id="CHEBI:57692"/>
    </cofactor>
</comment>
<keyword evidence="5" id="KW-1185">Reference proteome</keyword>
<evidence type="ECO:0000313" key="4">
    <source>
        <dbReference type="EMBL" id="QEG02553.1"/>
    </source>
</evidence>
<keyword evidence="2 4" id="KW-0560">Oxidoreductase</keyword>
<dbReference type="SUPFAM" id="SSF51905">
    <property type="entry name" value="FAD/NAD(P)-binding domain"/>
    <property type="match status" value="1"/>
</dbReference>
<dbReference type="AlphaFoldDB" id="A0A5B9MML6"/>
<dbReference type="InterPro" id="IPR036188">
    <property type="entry name" value="FAD/NAD-bd_sf"/>
</dbReference>
<dbReference type="InterPro" id="IPR050464">
    <property type="entry name" value="Zeta_carotene_desat/Oxidored"/>
</dbReference>
<dbReference type="InterPro" id="IPR017830">
    <property type="entry name" value="SQase_HpnE"/>
</dbReference>
<feature type="domain" description="Amine oxidase" evidence="3">
    <location>
        <begin position="18"/>
        <end position="442"/>
    </location>
</feature>
<dbReference type="KEGG" id="smam:Mal15_66740"/>
<name>A0A5B9MML6_9BACT</name>
<organism evidence="4 5">
    <name type="scientific">Stieleria maiorica</name>
    <dbReference type="NCBI Taxonomy" id="2795974"/>
    <lineage>
        <taxon>Bacteria</taxon>
        <taxon>Pseudomonadati</taxon>
        <taxon>Planctomycetota</taxon>
        <taxon>Planctomycetia</taxon>
        <taxon>Pirellulales</taxon>
        <taxon>Pirellulaceae</taxon>
        <taxon>Stieleria</taxon>
    </lineage>
</organism>
<accession>A0A5B9MML6</accession>
<dbReference type="Proteomes" id="UP000321353">
    <property type="component" value="Chromosome"/>
</dbReference>
<dbReference type="Gene3D" id="3.50.50.60">
    <property type="entry name" value="FAD/NAD(P)-binding domain"/>
    <property type="match status" value="1"/>
</dbReference>
<evidence type="ECO:0000259" key="3">
    <source>
        <dbReference type="Pfam" id="PF01593"/>
    </source>
</evidence>